<evidence type="ECO:0000256" key="1">
    <source>
        <dbReference type="SAM" id="Phobius"/>
    </source>
</evidence>
<feature type="transmembrane region" description="Helical" evidence="1">
    <location>
        <begin position="6"/>
        <end position="26"/>
    </location>
</feature>
<dbReference type="PROSITE" id="PS51257">
    <property type="entry name" value="PROKAR_LIPOPROTEIN"/>
    <property type="match status" value="1"/>
</dbReference>
<keyword evidence="1" id="KW-0812">Transmembrane</keyword>
<dbReference type="KEGG" id="dpr:Despr_1833"/>
<evidence type="ECO:0000313" key="2">
    <source>
        <dbReference type="EMBL" id="ADW17982.1"/>
    </source>
</evidence>
<proteinExistence type="predicted"/>
<dbReference type="Proteomes" id="UP000006365">
    <property type="component" value="Chromosome"/>
</dbReference>
<dbReference type="GO" id="GO:0019867">
    <property type="term" value="C:outer membrane"/>
    <property type="evidence" value="ECO:0007669"/>
    <property type="project" value="InterPro"/>
</dbReference>
<organism evidence="2 3">
    <name type="scientific">Desulfobulbus propionicus (strain ATCC 33891 / DSM 2032 / VKM B-1956 / 1pr3)</name>
    <dbReference type="NCBI Taxonomy" id="577650"/>
    <lineage>
        <taxon>Bacteria</taxon>
        <taxon>Pseudomonadati</taxon>
        <taxon>Thermodesulfobacteriota</taxon>
        <taxon>Desulfobulbia</taxon>
        <taxon>Desulfobulbales</taxon>
        <taxon>Desulfobulbaceae</taxon>
        <taxon>Desulfobulbus</taxon>
    </lineage>
</organism>
<dbReference type="RefSeq" id="WP_015724522.1">
    <property type="nucleotide sequence ID" value="NC_014972.1"/>
</dbReference>
<dbReference type="EMBL" id="CP002364">
    <property type="protein sequence ID" value="ADW17982.1"/>
    <property type="molecule type" value="Genomic_DNA"/>
</dbReference>
<keyword evidence="1" id="KW-0472">Membrane</keyword>
<keyword evidence="3" id="KW-1185">Reference proteome</keyword>
<gene>
    <name evidence="2" type="ordered locus">Despr_1833</name>
</gene>
<dbReference type="AlphaFoldDB" id="A0A7U4DPH1"/>
<reference evidence="2 3" key="1">
    <citation type="journal article" date="2011" name="Stand. Genomic Sci.">
        <title>Complete genome sequence of Desulfobulbus propionicus type strain (1pr3).</title>
        <authorList>
            <person name="Pagani I."/>
            <person name="Lapidus A."/>
            <person name="Nolan M."/>
            <person name="Lucas S."/>
            <person name="Hammon N."/>
            <person name="Deshpande S."/>
            <person name="Cheng J.F."/>
            <person name="Chertkov O."/>
            <person name="Davenport K."/>
            <person name="Tapia R."/>
            <person name="Han C."/>
            <person name="Goodwin L."/>
            <person name="Pitluck S."/>
            <person name="Liolios K."/>
            <person name="Mavromatis K."/>
            <person name="Ivanova N."/>
            <person name="Mikhailova N."/>
            <person name="Pati A."/>
            <person name="Chen A."/>
            <person name="Palaniappan K."/>
            <person name="Land M."/>
            <person name="Hauser L."/>
            <person name="Chang Y.J."/>
            <person name="Jeffries C.D."/>
            <person name="Detter J.C."/>
            <person name="Brambilla E."/>
            <person name="Kannan K.P."/>
            <person name="Djao O.D."/>
            <person name="Rohde M."/>
            <person name="Pukall R."/>
            <person name="Spring S."/>
            <person name="Goker M."/>
            <person name="Sikorski J."/>
            <person name="Woyke T."/>
            <person name="Bristow J."/>
            <person name="Eisen J.A."/>
            <person name="Markowitz V."/>
            <person name="Hugenholtz P."/>
            <person name="Kyrpides N.C."/>
            <person name="Klenk H.P."/>
        </authorList>
    </citation>
    <scope>NUCLEOTIDE SEQUENCE [LARGE SCALE GENOMIC DNA]</scope>
    <source>
        <strain evidence="3">ATCC 33891 / DSM 2032 / 1pr3</strain>
    </source>
</reference>
<dbReference type="InterPro" id="IPR007485">
    <property type="entry name" value="LPS_assembly_LptE"/>
</dbReference>
<keyword evidence="1" id="KW-1133">Transmembrane helix</keyword>
<name>A0A7U4DPH1_DESPD</name>
<evidence type="ECO:0008006" key="4">
    <source>
        <dbReference type="Google" id="ProtNLM"/>
    </source>
</evidence>
<dbReference type="Pfam" id="PF04390">
    <property type="entry name" value="LptE"/>
    <property type="match status" value="1"/>
</dbReference>
<dbReference type="GO" id="GO:0043165">
    <property type="term" value="P:Gram-negative-bacterium-type cell outer membrane assembly"/>
    <property type="evidence" value="ECO:0007669"/>
    <property type="project" value="InterPro"/>
</dbReference>
<accession>A0A7U4DPH1</accession>
<sequence length="180" mass="20260">MRNLPSIQWGIILLCLLLLSGCGYYFPHVYEGGHKVIYMPAWKNRTNKLNLDMKIYQSLSRWFQKSQSVDLSKEKSGADFILAGEILSIDLPTVSWNSVSDATGTKVNLTVRYALKDVQSGKIIWEVPRKLYTADYTVQTATSAADDQALATIIEDMSENIYLGTLNKIRKQQAQSPPPK</sequence>
<evidence type="ECO:0000313" key="3">
    <source>
        <dbReference type="Proteomes" id="UP000006365"/>
    </source>
</evidence>
<protein>
    <recommendedName>
        <fullName evidence="4">ABC-type transport auxiliary lipoprotein component domain-containing protein</fullName>
    </recommendedName>
</protein>